<evidence type="ECO:0000256" key="1">
    <source>
        <dbReference type="ARBA" id="ARBA00004141"/>
    </source>
</evidence>
<feature type="transmembrane region" description="Helical" evidence="6">
    <location>
        <begin position="108"/>
        <end position="130"/>
    </location>
</feature>
<comment type="caution">
    <text evidence="8">The sequence shown here is derived from an EMBL/GenBank/DDBJ whole genome shotgun (WGS) entry which is preliminary data.</text>
</comment>
<keyword evidence="5 6" id="KW-0472">Membrane</keyword>
<dbReference type="PANTHER" id="PTHR32322:SF2">
    <property type="entry name" value="EAMA DOMAIN-CONTAINING PROTEIN"/>
    <property type="match status" value="1"/>
</dbReference>
<dbReference type="GO" id="GO:0016020">
    <property type="term" value="C:membrane"/>
    <property type="evidence" value="ECO:0007669"/>
    <property type="project" value="UniProtKB-SubCell"/>
</dbReference>
<dbReference type="InterPro" id="IPR000620">
    <property type="entry name" value="EamA_dom"/>
</dbReference>
<feature type="transmembrane region" description="Helical" evidence="6">
    <location>
        <begin position="52"/>
        <end position="69"/>
    </location>
</feature>
<sequence>MNERVAAPPAVAAGGKPFWLQAAPFLFLLLWSGGFAVGKIGTLSTGPFTLLALRYGLVLVVLLPLVAWFRPALPRTRRAWINLAVVGFLIQVLYFDLCYFAFRFGISASALALIVSMQPIVVGLVAPAFAGERVGLRRWAGLLLGLAGAALVIVSRAAVEVASPGVLLLAVGALFAMSAASLYEKRFGEPQHPLVTNTVQYAVGFICTLPLALLLDDGHVNWSLPFIAALAYLVIGNSLIAISLYLAMIRAGEVSKVSALFFLVPPCSALIAFALLGEPMPVLAWAGMALAASGVALASIQRLPWRGRLRR</sequence>
<feature type="transmembrane region" description="Helical" evidence="6">
    <location>
        <begin position="282"/>
        <end position="300"/>
    </location>
</feature>
<evidence type="ECO:0000313" key="8">
    <source>
        <dbReference type="EMBL" id="PZQ82122.1"/>
    </source>
</evidence>
<protein>
    <submittedName>
        <fullName evidence="8">EamA family transporter</fullName>
    </submittedName>
</protein>
<comment type="subcellular location">
    <subcellularLocation>
        <location evidence="1">Membrane</location>
        <topology evidence="1">Multi-pass membrane protein</topology>
    </subcellularLocation>
</comment>
<accession>A0A2W5QYS9</accession>
<feature type="domain" description="EamA" evidence="7">
    <location>
        <begin position="167"/>
        <end position="299"/>
    </location>
</feature>
<dbReference type="InterPro" id="IPR037185">
    <property type="entry name" value="EmrE-like"/>
</dbReference>
<proteinExistence type="inferred from homology"/>
<feature type="transmembrane region" description="Helical" evidence="6">
    <location>
        <begin position="142"/>
        <end position="159"/>
    </location>
</feature>
<evidence type="ECO:0000313" key="9">
    <source>
        <dbReference type="Proteomes" id="UP000248887"/>
    </source>
</evidence>
<evidence type="ECO:0000256" key="6">
    <source>
        <dbReference type="SAM" id="Phobius"/>
    </source>
</evidence>
<dbReference type="InterPro" id="IPR050638">
    <property type="entry name" value="AA-Vitamin_Transporters"/>
</dbReference>
<evidence type="ECO:0000256" key="3">
    <source>
        <dbReference type="ARBA" id="ARBA00022692"/>
    </source>
</evidence>
<feature type="transmembrane region" description="Helical" evidence="6">
    <location>
        <begin position="81"/>
        <end position="102"/>
    </location>
</feature>
<reference evidence="8 9" key="1">
    <citation type="submission" date="2017-08" db="EMBL/GenBank/DDBJ databases">
        <title>Infants hospitalized years apart are colonized by the same room-sourced microbial strains.</title>
        <authorList>
            <person name="Brooks B."/>
            <person name="Olm M.R."/>
            <person name="Firek B.A."/>
            <person name="Baker R."/>
            <person name="Thomas B.C."/>
            <person name="Morowitz M.J."/>
            <person name="Banfield J.F."/>
        </authorList>
    </citation>
    <scope>NUCLEOTIDE SEQUENCE [LARGE SCALE GENOMIC DNA]</scope>
    <source>
        <strain evidence="8">S2_005_001_R2_27</strain>
    </source>
</reference>
<dbReference type="EMBL" id="QFQD01000035">
    <property type="protein sequence ID" value="PZQ82122.1"/>
    <property type="molecule type" value="Genomic_DNA"/>
</dbReference>
<dbReference type="AlphaFoldDB" id="A0A2W5QYS9"/>
<feature type="transmembrane region" description="Helical" evidence="6">
    <location>
        <begin position="259"/>
        <end position="276"/>
    </location>
</feature>
<keyword evidence="4 6" id="KW-1133">Transmembrane helix</keyword>
<organism evidence="8 9">
    <name type="scientific">Ancylobacter novellus</name>
    <name type="common">Thiobacillus novellus</name>
    <dbReference type="NCBI Taxonomy" id="921"/>
    <lineage>
        <taxon>Bacteria</taxon>
        <taxon>Pseudomonadati</taxon>
        <taxon>Pseudomonadota</taxon>
        <taxon>Alphaproteobacteria</taxon>
        <taxon>Hyphomicrobiales</taxon>
        <taxon>Xanthobacteraceae</taxon>
        <taxon>Ancylobacter</taxon>
    </lineage>
</organism>
<keyword evidence="3 6" id="KW-0812">Transmembrane</keyword>
<dbReference type="Pfam" id="PF00892">
    <property type="entry name" value="EamA"/>
    <property type="match status" value="2"/>
</dbReference>
<feature type="transmembrane region" description="Helical" evidence="6">
    <location>
        <begin position="195"/>
        <end position="214"/>
    </location>
</feature>
<feature type="domain" description="EamA" evidence="7">
    <location>
        <begin position="25"/>
        <end position="153"/>
    </location>
</feature>
<feature type="transmembrane region" description="Helical" evidence="6">
    <location>
        <begin position="226"/>
        <end position="247"/>
    </location>
</feature>
<dbReference type="Proteomes" id="UP000248887">
    <property type="component" value="Unassembled WGS sequence"/>
</dbReference>
<gene>
    <name evidence="8" type="ORF">DI549_12190</name>
</gene>
<dbReference type="PANTHER" id="PTHR32322">
    <property type="entry name" value="INNER MEMBRANE TRANSPORTER"/>
    <property type="match status" value="1"/>
</dbReference>
<dbReference type="SUPFAM" id="SSF103481">
    <property type="entry name" value="Multidrug resistance efflux transporter EmrE"/>
    <property type="match status" value="2"/>
</dbReference>
<feature type="transmembrane region" description="Helical" evidence="6">
    <location>
        <begin position="165"/>
        <end position="183"/>
    </location>
</feature>
<evidence type="ECO:0000256" key="2">
    <source>
        <dbReference type="ARBA" id="ARBA00007362"/>
    </source>
</evidence>
<comment type="similarity">
    <text evidence="2">Belongs to the EamA transporter family.</text>
</comment>
<evidence type="ECO:0000256" key="5">
    <source>
        <dbReference type="ARBA" id="ARBA00023136"/>
    </source>
</evidence>
<evidence type="ECO:0000256" key="4">
    <source>
        <dbReference type="ARBA" id="ARBA00022989"/>
    </source>
</evidence>
<name>A0A2W5QYS9_ANCNO</name>
<evidence type="ECO:0000259" key="7">
    <source>
        <dbReference type="Pfam" id="PF00892"/>
    </source>
</evidence>